<dbReference type="AlphaFoldDB" id="A0A1M6LS69"/>
<dbReference type="InterPro" id="IPR050639">
    <property type="entry name" value="SSR_resolvase"/>
</dbReference>
<feature type="domain" description="Recombinase" evidence="1">
    <location>
        <begin position="7"/>
        <end position="103"/>
    </location>
</feature>
<dbReference type="PROSITE" id="PS51737">
    <property type="entry name" value="RECOMBINASE_DNA_BIND"/>
    <property type="match status" value="1"/>
</dbReference>
<evidence type="ECO:0000313" key="2">
    <source>
        <dbReference type="EMBL" id="SHJ73965.1"/>
    </source>
</evidence>
<dbReference type="OrthoDB" id="2188903at2"/>
<proteinExistence type="predicted"/>
<accession>A0A1M6LS69</accession>
<evidence type="ECO:0000259" key="1">
    <source>
        <dbReference type="PROSITE" id="PS51737"/>
    </source>
</evidence>
<dbReference type="Proteomes" id="UP000183952">
    <property type="component" value="Unassembled WGS sequence"/>
</dbReference>
<keyword evidence="3" id="KW-1185">Reference proteome</keyword>
<dbReference type="InterPro" id="IPR038109">
    <property type="entry name" value="DNA_bind_recomb_sf"/>
</dbReference>
<dbReference type="Gene3D" id="3.90.1750.20">
    <property type="entry name" value="Putative Large Serine Recombinase, Chain B, Domain 2"/>
    <property type="match status" value="1"/>
</dbReference>
<dbReference type="RefSeq" id="WP_072902590.1">
    <property type="nucleotide sequence ID" value="NZ_FRAD01000006.1"/>
</dbReference>
<name>A0A1M6LS69_9CLOT</name>
<dbReference type="EMBL" id="FRAD01000006">
    <property type="protein sequence ID" value="SHJ73965.1"/>
    <property type="molecule type" value="Genomic_DNA"/>
</dbReference>
<gene>
    <name evidence="2" type="ORF">SAMN02745248_00798</name>
</gene>
<dbReference type="Pfam" id="PF07508">
    <property type="entry name" value="Recombinase"/>
    <property type="match status" value="1"/>
</dbReference>
<dbReference type="PANTHER" id="PTHR30461:SF23">
    <property type="entry name" value="DNA RECOMBINASE-RELATED"/>
    <property type="match status" value="1"/>
</dbReference>
<dbReference type="PANTHER" id="PTHR30461">
    <property type="entry name" value="DNA-INVERTASE FROM LAMBDOID PROPHAGE"/>
    <property type="match status" value="1"/>
</dbReference>
<sequence length="306" mass="36115">MMQRHIPLGYKIVDGKVIFDEEKVAVIKKIFEDYHKGSSLHAIAKELTATGVLNANNKPNWNHGSVGKILENIKYLGDEFYPQIIDKETFESVQKRRKKKEQALGRTLQPNSMKNQSLYSNKLICGECGDVYRKYIEHAGRPSEKGNWKCKRYIYQNRVHCRNIFLTEKEIVTTFISATNKVLSRKWMLDKGKKKEPPRITLEIRKLEERIKDLEEEEHFSSKELSELIFKRAKAYYKIAKIDDYDYNTEKIKLSLSDKEQLIEFEEDIFINIIKQIVIYKEGRILVEFINGITMEEDHEKIREDE</sequence>
<organism evidence="2 3">
    <name type="scientific">Hathewaya proteolytica DSM 3090</name>
    <dbReference type="NCBI Taxonomy" id="1121331"/>
    <lineage>
        <taxon>Bacteria</taxon>
        <taxon>Bacillati</taxon>
        <taxon>Bacillota</taxon>
        <taxon>Clostridia</taxon>
        <taxon>Eubacteriales</taxon>
        <taxon>Clostridiaceae</taxon>
        <taxon>Hathewaya</taxon>
    </lineage>
</organism>
<dbReference type="GO" id="GO:0003677">
    <property type="term" value="F:DNA binding"/>
    <property type="evidence" value="ECO:0007669"/>
    <property type="project" value="InterPro"/>
</dbReference>
<reference evidence="2 3" key="1">
    <citation type="submission" date="2016-11" db="EMBL/GenBank/DDBJ databases">
        <authorList>
            <person name="Jaros S."/>
            <person name="Januszkiewicz K."/>
            <person name="Wedrychowicz H."/>
        </authorList>
    </citation>
    <scope>NUCLEOTIDE SEQUENCE [LARGE SCALE GENOMIC DNA]</scope>
    <source>
        <strain evidence="2 3">DSM 3090</strain>
    </source>
</reference>
<dbReference type="GO" id="GO:0000150">
    <property type="term" value="F:DNA strand exchange activity"/>
    <property type="evidence" value="ECO:0007669"/>
    <property type="project" value="InterPro"/>
</dbReference>
<dbReference type="InterPro" id="IPR011109">
    <property type="entry name" value="DNA_bind_recombinase_dom"/>
</dbReference>
<evidence type="ECO:0000313" key="3">
    <source>
        <dbReference type="Proteomes" id="UP000183952"/>
    </source>
</evidence>
<protein>
    <submittedName>
        <fullName evidence="2">Recombinase</fullName>
    </submittedName>
</protein>
<dbReference type="STRING" id="1121331.SAMN02745248_00798"/>